<reference evidence="4 5" key="1">
    <citation type="journal article" date="2011" name="Plasmid">
        <title>Streptomyces turgidiscabies Car8 contains a modular pathogenicity island that shares virulence genes with other actinobacterial plant pathogens.</title>
        <authorList>
            <person name="Huguet-Tapia J.C."/>
            <person name="Badger J.H."/>
            <person name="Loria R."/>
            <person name="Pettis G.S."/>
        </authorList>
    </citation>
    <scope>NUCLEOTIDE SEQUENCE [LARGE SCALE GENOMIC DNA]</scope>
    <source>
        <strain evidence="4 5">Car8</strain>
    </source>
</reference>
<evidence type="ECO:0000256" key="1">
    <source>
        <dbReference type="ARBA" id="ARBA00022527"/>
    </source>
</evidence>
<evidence type="ECO:0000256" key="2">
    <source>
        <dbReference type="SAM" id="MobiDB-lite"/>
    </source>
</evidence>
<evidence type="ECO:0000313" key="5">
    <source>
        <dbReference type="Proteomes" id="UP000010931"/>
    </source>
</evidence>
<feature type="domain" description="Histidine kinase/HSP90-like ATPase" evidence="3">
    <location>
        <begin position="4"/>
        <end position="113"/>
    </location>
</feature>
<dbReference type="AlphaFoldDB" id="L7F9Z8"/>
<dbReference type="GeneID" id="97402433"/>
<dbReference type="Proteomes" id="UP000010931">
    <property type="component" value="Unassembled WGS sequence"/>
</dbReference>
<keyword evidence="1" id="KW-0723">Serine/threonine-protein kinase</keyword>
<comment type="caution">
    <text evidence="4">The sequence shown here is derived from an EMBL/GenBank/DDBJ whole genome shotgun (WGS) entry which is preliminary data.</text>
</comment>
<dbReference type="EMBL" id="AEJB01000280">
    <property type="protein sequence ID" value="ELP67480.1"/>
    <property type="molecule type" value="Genomic_DNA"/>
</dbReference>
<keyword evidence="4" id="KW-0418">Kinase</keyword>
<dbReference type="RefSeq" id="WP_006377363.1">
    <property type="nucleotide sequence ID" value="NZ_AEJB01000280.1"/>
</dbReference>
<dbReference type="InterPro" id="IPR003594">
    <property type="entry name" value="HATPase_dom"/>
</dbReference>
<feature type="region of interest" description="Disordered" evidence="2">
    <location>
        <begin position="201"/>
        <end position="261"/>
    </location>
</feature>
<feature type="compositionally biased region" description="Pro residues" evidence="2">
    <location>
        <begin position="213"/>
        <end position="222"/>
    </location>
</feature>
<sequence length="320" mass="31966">MFVLPAAPASVSAARRKVRELLDAWGVDADTCDNALLVTSELVTNALTHTASERIVCRLRLSAGRLHVEVEDENRGGTLPAQRRPGFDEQCGRGLLLVGVLSSDWGVRDAPHGSGRIVWAELPTAEAELTEATPAIPPTATSATPAPSAPAAPAAPAEATASATATAPNGTATLTGTATATEVALIASAPVRAASIAAAPQLPPTDRVTGPAPTAPPLPPAAHPADAASTSPASAGSASAPALTPPASAAHAPAPTVALRSPTPSTLHATLAAPAVQVVAPAPWHASASHRIRPVPHSAEGIASHGPYGTTAPHPPYSRS</sequence>
<organism evidence="4 5">
    <name type="scientific">Streptomyces turgidiscabies (strain Car8)</name>
    <dbReference type="NCBI Taxonomy" id="698760"/>
    <lineage>
        <taxon>Bacteria</taxon>
        <taxon>Bacillati</taxon>
        <taxon>Actinomycetota</taxon>
        <taxon>Actinomycetes</taxon>
        <taxon>Kitasatosporales</taxon>
        <taxon>Streptomycetaceae</taxon>
        <taxon>Streptomyces</taxon>
    </lineage>
</organism>
<dbReference type="PANTHER" id="PTHR35526:SF3">
    <property type="entry name" value="ANTI-SIGMA-F FACTOR RSBW"/>
    <property type="match status" value="1"/>
</dbReference>
<proteinExistence type="predicted"/>
<dbReference type="Gene3D" id="3.30.565.10">
    <property type="entry name" value="Histidine kinase-like ATPase, C-terminal domain"/>
    <property type="match status" value="1"/>
</dbReference>
<gene>
    <name evidence="4" type="ORF">STRTUCAR8_08384</name>
</gene>
<keyword evidence="4" id="KW-0808">Transferase</keyword>
<feature type="region of interest" description="Disordered" evidence="2">
    <location>
        <begin position="283"/>
        <end position="320"/>
    </location>
</feature>
<dbReference type="CDD" id="cd16936">
    <property type="entry name" value="HATPase_RsbW-like"/>
    <property type="match status" value="1"/>
</dbReference>
<dbReference type="GO" id="GO:0004674">
    <property type="term" value="F:protein serine/threonine kinase activity"/>
    <property type="evidence" value="ECO:0007669"/>
    <property type="project" value="UniProtKB-KW"/>
</dbReference>
<feature type="region of interest" description="Disordered" evidence="2">
    <location>
        <begin position="136"/>
        <end position="168"/>
    </location>
</feature>
<dbReference type="InterPro" id="IPR036890">
    <property type="entry name" value="HATPase_C_sf"/>
</dbReference>
<dbReference type="PANTHER" id="PTHR35526">
    <property type="entry name" value="ANTI-SIGMA-F FACTOR RSBW-RELATED"/>
    <property type="match status" value="1"/>
</dbReference>
<name>L7F9Z8_STRT8</name>
<dbReference type="SUPFAM" id="SSF55874">
    <property type="entry name" value="ATPase domain of HSP90 chaperone/DNA topoisomerase II/histidine kinase"/>
    <property type="match status" value="1"/>
</dbReference>
<feature type="compositionally biased region" description="Low complexity" evidence="2">
    <location>
        <begin position="223"/>
        <end position="256"/>
    </location>
</feature>
<dbReference type="PATRIC" id="fig|698760.3.peg.3769"/>
<protein>
    <submittedName>
        <fullName evidence="4">ATPase/histidine kinase/DNA gyrase B/HSP90 domain protein</fullName>
    </submittedName>
</protein>
<evidence type="ECO:0000259" key="3">
    <source>
        <dbReference type="Pfam" id="PF13581"/>
    </source>
</evidence>
<dbReference type="InterPro" id="IPR050267">
    <property type="entry name" value="Anti-sigma-factor_SerPK"/>
</dbReference>
<dbReference type="STRING" id="85558.T45_02720"/>
<accession>L7F9Z8</accession>
<keyword evidence="5" id="KW-1185">Reference proteome</keyword>
<dbReference type="Pfam" id="PF13581">
    <property type="entry name" value="HATPase_c_2"/>
    <property type="match status" value="1"/>
</dbReference>
<evidence type="ECO:0000313" key="4">
    <source>
        <dbReference type="EMBL" id="ELP67480.1"/>
    </source>
</evidence>